<protein>
    <submittedName>
        <fullName evidence="1">Uncharacterized protein</fullName>
    </submittedName>
</protein>
<dbReference type="PATRIC" id="fig|203275.8.peg.1637"/>
<proteinExistence type="predicted"/>
<sequence length="38" mass="4499">MFSVISSMLFRKDKNRKILNERQNYTGETVRGFDGGFR</sequence>
<accession>G8UNN4</accession>
<dbReference type="STRING" id="203275.BFO_1805"/>
<dbReference type="KEGG" id="tfo:BFO_1805"/>
<name>G8UNN4_TANFA</name>
<organism evidence="1 2">
    <name type="scientific">Tannerella forsythia (strain ATCC 43037 / JCM 10827 / CCUG 21028 A / KCTC 5666 / FDC 338)</name>
    <name type="common">Bacteroides forsythus</name>
    <dbReference type="NCBI Taxonomy" id="203275"/>
    <lineage>
        <taxon>Bacteria</taxon>
        <taxon>Pseudomonadati</taxon>
        <taxon>Bacteroidota</taxon>
        <taxon>Bacteroidia</taxon>
        <taxon>Bacteroidales</taxon>
        <taxon>Tannerellaceae</taxon>
        <taxon>Tannerella</taxon>
    </lineage>
</organism>
<dbReference type="HOGENOM" id="CLU_3334074_0_0_10"/>
<keyword evidence="2" id="KW-1185">Reference proteome</keyword>
<reference evidence="2" key="1">
    <citation type="submission" date="2011-12" db="EMBL/GenBank/DDBJ databases">
        <title>Complete sequence of Tannerella forsythia ATCC 43037.</title>
        <authorList>
            <person name="Dewhirst F."/>
            <person name="Tanner A."/>
            <person name="Izard J."/>
            <person name="Brinkac L."/>
            <person name="Durkin A.S."/>
            <person name="Hostetler J."/>
            <person name="Shetty J."/>
            <person name="Torralba M."/>
            <person name="Gill S."/>
            <person name="Nelson K."/>
        </authorList>
    </citation>
    <scope>NUCLEOTIDE SEQUENCE [LARGE SCALE GENOMIC DNA]</scope>
    <source>
        <strain evidence="2">ATCC 43037 / JCM 10827 / CCUG 33226 / KCTC 5666 / FDC 338</strain>
    </source>
</reference>
<gene>
    <name evidence="1" type="ordered locus">BFO_1805</name>
</gene>
<dbReference type="Proteomes" id="UP000005436">
    <property type="component" value="Chromosome"/>
</dbReference>
<dbReference type="EMBL" id="CP003191">
    <property type="protein sequence ID" value="AEW19928.1"/>
    <property type="molecule type" value="Genomic_DNA"/>
</dbReference>
<evidence type="ECO:0000313" key="2">
    <source>
        <dbReference type="Proteomes" id="UP000005436"/>
    </source>
</evidence>
<dbReference type="AlphaFoldDB" id="G8UNN4"/>
<evidence type="ECO:0000313" key="1">
    <source>
        <dbReference type="EMBL" id="AEW19928.1"/>
    </source>
</evidence>